<name>K6XFK4_9MICO</name>
<protein>
    <recommendedName>
        <fullName evidence="1">SGNH hydrolase-type esterase domain-containing protein</fullName>
    </recommendedName>
</protein>
<dbReference type="OrthoDB" id="154486at2"/>
<proteinExistence type="predicted"/>
<dbReference type="SUPFAM" id="SSF52266">
    <property type="entry name" value="SGNH hydrolase"/>
    <property type="match status" value="1"/>
</dbReference>
<reference evidence="2 3" key="1">
    <citation type="submission" date="2012-08" db="EMBL/GenBank/DDBJ databases">
        <title>Whole genome shotgun sequence of Kineosphaera limosa NBRC 100340.</title>
        <authorList>
            <person name="Yoshida I."/>
            <person name="Isaki S."/>
            <person name="Hosoyama A."/>
            <person name="Tsuchikane K."/>
            <person name="Katsumata H."/>
            <person name="Ando Y."/>
            <person name="Ohji S."/>
            <person name="Hamada M."/>
            <person name="Tamura T."/>
            <person name="Yamazoe A."/>
            <person name="Yamazaki S."/>
            <person name="Fujita N."/>
        </authorList>
    </citation>
    <scope>NUCLEOTIDE SEQUENCE [LARGE SCALE GENOMIC DNA]</scope>
    <source>
        <strain evidence="2 3">NBRC 100340</strain>
    </source>
</reference>
<dbReference type="STRING" id="1184609.KILIM_076_00140"/>
<dbReference type="eggNOG" id="COG2755">
    <property type="taxonomic scope" value="Bacteria"/>
</dbReference>
<gene>
    <name evidence="2" type="ORF">KILIM_076_00140</name>
</gene>
<dbReference type="InterPro" id="IPR013830">
    <property type="entry name" value="SGNH_hydro"/>
</dbReference>
<dbReference type="EMBL" id="BAHD01000076">
    <property type="protein sequence ID" value="GAB97629.1"/>
    <property type="molecule type" value="Genomic_DNA"/>
</dbReference>
<dbReference type="InterPro" id="IPR036514">
    <property type="entry name" value="SGNH_hydro_sf"/>
</dbReference>
<dbReference type="RefSeq" id="WP_006594161.1">
    <property type="nucleotide sequence ID" value="NZ_BAHD01000076.1"/>
</dbReference>
<sequence>MHTTLTESSNTTVAGADTGTIRPRGAARVVARLSTAAALAAAVALAVTTAAGAATPPMPPGQQTSVAYLALGDSLTAGYQPDRAGRRASDDPRGGFVGIVAAGLARQPDIGTLGRRVQVTNLGCTGETSATMVEGGRCTYRGHASQLSAARAYLRANPQTALVTVTIGANDVRACLSATDLDRGCANRAFDLLEARLGTIVSAIRADAPGARVVVTDYYNPYLAARLTGPEGRRLATASIVVHAQLNAIIRKQAADHGARTARVAAAFDTSDNISRVDVPGIGRVPRNVARICAWTWMCARPATPDIHPNDEGYARMGQAVLTRLAQNR</sequence>
<accession>K6XFK4</accession>
<dbReference type="Proteomes" id="UP000008366">
    <property type="component" value="Unassembled WGS sequence"/>
</dbReference>
<dbReference type="Gene3D" id="3.40.50.1110">
    <property type="entry name" value="SGNH hydrolase"/>
    <property type="match status" value="1"/>
</dbReference>
<keyword evidence="3" id="KW-1185">Reference proteome</keyword>
<evidence type="ECO:0000259" key="1">
    <source>
        <dbReference type="Pfam" id="PF13472"/>
    </source>
</evidence>
<dbReference type="AlphaFoldDB" id="K6XFK4"/>
<feature type="domain" description="SGNH hydrolase-type esterase" evidence="1">
    <location>
        <begin position="70"/>
        <end position="316"/>
    </location>
</feature>
<comment type="caution">
    <text evidence="2">The sequence shown here is derived from an EMBL/GenBank/DDBJ whole genome shotgun (WGS) entry which is preliminary data.</text>
</comment>
<dbReference type="Pfam" id="PF13472">
    <property type="entry name" value="Lipase_GDSL_2"/>
    <property type="match status" value="1"/>
</dbReference>
<evidence type="ECO:0000313" key="3">
    <source>
        <dbReference type="Proteomes" id="UP000008366"/>
    </source>
</evidence>
<organism evidence="2 3">
    <name type="scientific">Kineosphaera limosa NBRC 100340</name>
    <dbReference type="NCBI Taxonomy" id="1184609"/>
    <lineage>
        <taxon>Bacteria</taxon>
        <taxon>Bacillati</taxon>
        <taxon>Actinomycetota</taxon>
        <taxon>Actinomycetes</taxon>
        <taxon>Micrococcales</taxon>
        <taxon>Dermatophilaceae</taxon>
        <taxon>Kineosphaera</taxon>
    </lineage>
</organism>
<evidence type="ECO:0000313" key="2">
    <source>
        <dbReference type="EMBL" id="GAB97629.1"/>
    </source>
</evidence>